<keyword evidence="1" id="KW-0812">Transmembrane</keyword>
<comment type="caution">
    <text evidence="2">The sequence shown here is derived from an EMBL/GenBank/DDBJ whole genome shotgun (WGS) entry which is preliminary data.</text>
</comment>
<dbReference type="eggNOG" id="ENOG5030APU">
    <property type="taxonomic scope" value="Bacteria"/>
</dbReference>
<organism evidence="2 3">
    <name type="scientific">Secundilactobacillus oryzae JCM 18671</name>
    <dbReference type="NCBI Taxonomy" id="1291743"/>
    <lineage>
        <taxon>Bacteria</taxon>
        <taxon>Bacillati</taxon>
        <taxon>Bacillota</taxon>
        <taxon>Bacilli</taxon>
        <taxon>Lactobacillales</taxon>
        <taxon>Lactobacillaceae</taxon>
        <taxon>Secundilactobacillus</taxon>
    </lineage>
</organism>
<proteinExistence type="predicted"/>
<evidence type="ECO:0000256" key="1">
    <source>
        <dbReference type="SAM" id="Phobius"/>
    </source>
</evidence>
<protein>
    <submittedName>
        <fullName evidence="2">Putative membrane protein</fullName>
    </submittedName>
</protein>
<keyword evidence="3" id="KW-1185">Reference proteome</keyword>
<gene>
    <name evidence="2" type="ORF">LOSG293_060620</name>
</gene>
<sequence>MDKNDRIRQQLNELSDFMNELLDRYRWQFILSISLILGILLPFVVELVSLNPAWRFGLFLLVVNGFWSAWVGKLIKPLPYNGIWLFAWPVCFLIGNWLFYPKYSYIFALVYLGISYMVYGKESPVK</sequence>
<name>A0A081BHE0_9LACO</name>
<dbReference type="STRING" id="1291743.LOSG293_060620"/>
<dbReference type="EMBL" id="BBJM01000006">
    <property type="protein sequence ID" value="GAK47458.1"/>
    <property type="molecule type" value="Genomic_DNA"/>
</dbReference>
<dbReference type="OrthoDB" id="2329963at2"/>
<dbReference type="RefSeq" id="WP_152551078.1">
    <property type="nucleotide sequence ID" value="NZ_BBAZ01000001.1"/>
</dbReference>
<reference evidence="2" key="1">
    <citation type="journal article" date="2014" name="Genome Announc.">
        <title>Draft Genome Sequence of Lactobacillus oryzae Strain SG293T.</title>
        <authorList>
            <person name="Tanizawa Y."/>
            <person name="Fujisawa T."/>
            <person name="Mochizuki T."/>
            <person name="Kaminuma E."/>
            <person name="Nakamura Y."/>
            <person name="Tohno M."/>
        </authorList>
    </citation>
    <scope>NUCLEOTIDE SEQUENCE [LARGE SCALE GENOMIC DNA]</scope>
    <source>
        <strain evidence="2">SG293</strain>
    </source>
</reference>
<evidence type="ECO:0000313" key="2">
    <source>
        <dbReference type="EMBL" id="GAK47458.1"/>
    </source>
</evidence>
<evidence type="ECO:0000313" key="3">
    <source>
        <dbReference type="Proteomes" id="UP000028700"/>
    </source>
</evidence>
<accession>A0A081BHE0</accession>
<keyword evidence="1" id="KW-0472">Membrane</keyword>
<feature type="transmembrane region" description="Helical" evidence="1">
    <location>
        <begin position="27"/>
        <end position="47"/>
    </location>
</feature>
<feature type="transmembrane region" description="Helical" evidence="1">
    <location>
        <begin position="78"/>
        <end position="97"/>
    </location>
</feature>
<dbReference type="Proteomes" id="UP000028700">
    <property type="component" value="Unassembled WGS sequence"/>
</dbReference>
<feature type="transmembrane region" description="Helical" evidence="1">
    <location>
        <begin position="53"/>
        <end position="71"/>
    </location>
</feature>
<feature type="transmembrane region" description="Helical" evidence="1">
    <location>
        <begin position="103"/>
        <end position="119"/>
    </location>
</feature>
<dbReference type="AlphaFoldDB" id="A0A081BHE0"/>
<keyword evidence="1" id="KW-1133">Transmembrane helix</keyword>